<dbReference type="OrthoDB" id="4021502at2"/>
<dbReference type="KEGG" id="cwo:Cwoe_0867"/>
<dbReference type="Proteomes" id="UP000008229">
    <property type="component" value="Chromosome"/>
</dbReference>
<accession>D3FBD1</accession>
<evidence type="ECO:0000313" key="3">
    <source>
        <dbReference type="Proteomes" id="UP000008229"/>
    </source>
</evidence>
<feature type="transmembrane region" description="Helical" evidence="1">
    <location>
        <begin position="74"/>
        <end position="99"/>
    </location>
</feature>
<evidence type="ECO:0000313" key="2">
    <source>
        <dbReference type="EMBL" id="ADB49300.1"/>
    </source>
</evidence>
<dbReference type="HOGENOM" id="CLU_041028_0_0_11"/>
<dbReference type="Pfam" id="PF07690">
    <property type="entry name" value="MFS_1"/>
    <property type="match status" value="2"/>
</dbReference>
<dbReference type="GO" id="GO:0022857">
    <property type="term" value="F:transmembrane transporter activity"/>
    <property type="evidence" value="ECO:0007669"/>
    <property type="project" value="InterPro"/>
</dbReference>
<feature type="transmembrane region" description="Helical" evidence="1">
    <location>
        <begin position="515"/>
        <end position="534"/>
    </location>
</feature>
<dbReference type="AlphaFoldDB" id="D3FBD1"/>
<dbReference type="PANTHER" id="PTHR23518">
    <property type="entry name" value="C-METHYLTRANSFERASE"/>
    <property type="match status" value="1"/>
</dbReference>
<name>D3FBD1_CONWI</name>
<organism evidence="2 3">
    <name type="scientific">Conexibacter woesei (strain DSM 14684 / CCUG 47730 / CIP 108061 / JCM 11494 / NBRC 100937 / ID131577)</name>
    <dbReference type="NCBI Taxonomy" id="469383"/>
    <lineage>
        <taxon>Bacteria</taxon>
        <taxon>Bacillati</taxon>
        <taxon>Actinomycetota</taxon>
        <taxon>Thermoleophilia</taxon>
        <taxon>Solirubrobacterales</taxon>
        <taxon>Conexibacteraceae</taxon>
        <taxon>Conexibacter</taxon>
    </lineage>
</organism>
<feature type="transmembrane region" description="Helical" evidence="1">
    <location>
        <begin position="467"/>
        <end position="486"/>
    </location>
</feature>
<evidence type="ECO:0000256" key="1">
    <source>
        <dbReference type="SAM" id="Phobius"/>
    </source>
</evidence>
<feature type="transmembrane region" description="Helical" evidence="1">
    <location>
        <begin position="330"/>
        <end position="350"/>
    </location>
</feature>
<feature type="transmembrane region" description="Helical" evidence="1">
    <location>
        <begin position="356"/>
        <end position="374"/>
    </location>
</feature>
<dbReference type="PANTHER" id="PTHR23518:SF2">
    <property type="entry name" value="MAJOR FACILITATOR SUPERFAMILY TRANSPORTER"/>
    <property type="match status" value="1"/>
</dbReference>
<dbReference type="SUPFAM" id="SSF103473">
    <property type="entry name" value="MFS general substrate transporter"/>
    <property type="match status" value="1"/>
</dbReference>
<protein>
    <submittedName>
        <fullName evidence="2">Major facilitator superfamily MFS_1</fullName>
    </submittedName>
</protein>
<reference evidence="2 3" key="1">
    <citation type="journal article" date="2010" name="Stand. Genomic Sci.">
        <title>Complete genome sequence of Conexibacter woesei type strain (ID131577).</title>
        <authorList>
            <person name="Pukall R."/>
            <person name="Lapidus A."/>
            <person name="Glavina Del Rio T."/>
            <person name="Copeland A."/>
            <person name="Tice H."/>
            <person name="Cheng J.-F."/>
            <person name="Lucas S."/>
            <person name="Chen F."/>
            <person name="Nolan M."/>
            <person name="Bruce D."/>
            <person name="Goodwin L."/>
            <person name="Pitluck S."/>
            <person name="Mavromatis K."/>
            <person name="Ivanova N."/>
            <person name="Ovchinnikova G."/>
            <person name="Pati A."/>
            <person name="Chen A."/>
            <person name="Palaniappan K."/>
            <person name="Land M."/>
            <person name="Hauser L."/>
            <person name="Chang Y.-J."/>
            <person name="Jeffries C.D."/>
            <person name="Chain P."/>
            <person name="Meincke L."/>
            <person name="Sims D."/>
            <person name="Brettin T."/>
            <person name="Detter J.C."/>
            <person name="Rohde M."/>
            <person name="Goeker M."/>
            <person name="Bristow J."/>
            <person name="Eisen J.A."/>
            <person name="Markowitz V."/>
            <person name="Kyrpides N.C."/>
            <person name="Klenk H.-P."/>
            <person name="Hugenholtz P."/>
        </authorList>
    </citation>
    <scope>NUCLEOTIDE SEQUENCE [LARGE SCALE GENOMIC DNA]</scope>
    <source>
        <strain evidence="3">DSM 14684 / CIP 108061 / JCM 11494 / NBRC 100937 / ID131577</strain>
    </source>
</reference>
<dbReference type="EMBL" id="CP001854">
    <property type="protein sequence ID" value="ADB49300.1"/>
    <property type="molecule type" value="Genomic_DNA"/>
</dbReference>
<keyword evidence="1" id="KW-0472">Membrane</keyword>
<dbReference type="Gene3D" id="1.20.1250.20">
    <property type="entry name" value="MFS general substrate transporter like domains"/>
    <property type="match status" value="2"/>
</dbReference>
<dbReference type="STRING" id="469383.Cwoe_0867"/>
<feature type="transmembrane region" description="Helical" evidence="1">
    <location>
        <begin position="271"/>
        <end position="289"/>
    </location>
</feature>
<keyword evidence="1" id="KW-1133">Transmembrane helix</keyword>
<keyword evidence="1" id="KW-0812">Transmembrane</keyword>
<dbReference type="InterPro" id="IPR011701">
    <property type="entry name" value="MFS"/>
</dbReference>
<sequence>MRERHALAAASLTNGPTELIDFLLPLWAGVALGASATEVGVLVALEMAVSLIVRPPAGVLADRRERRVVAGLGALLLGLACVGYAVAGSLVVACAAAAVGGVGGALLWVPLRAIAGERLAEDSTVYPRLMAARETGTWVAFVGGLTLLSAIDFTGLFLACAAACAIGAGLLFASPSRAVGGASDASGTAGADAAGFGLGPVGRRLRPMLLAVIVTMTAEAAIGMLLLLHLQRGFDLEIMEIAYVFLPGAIVMSVLPERLHGLVLRFGRTRVLAAASVASALFALSLAWAPSPAAIAVLWVLSGVAWAAVMPIQEAVVAEASGERVGRGMGLYESAAMTGGLLGALAAGVLYDASSWEAACVVAAAVILSGAVIVPRSVRALGVADVPVETAAPVAPPAAAPAAPPAAPAAAPPAAPAAAPAAPAAAPAAPAAAPAAPAAAPAAPAAAPAAPAVAHARARLRELGQHAALFVAVQVALVVVELSWLLDLATGDSSLLNGAGAPDGTGGAIHGAGRVWTFVLLVDVAWSLVVLTRARTRSAAGRRSV</sequence>
<reference evidence="3" key="2">
    <citation type="submission" date="2010-01" db="EMBL/GenBank/DDBJ databases">
        <title>The complete genome of Conexibacter woesei DSM 14684.</title>
        <authorList>
            <consortium name="US DOE Joint Genome Institute (JGI-PGF)"/>
            <person name="Lucas S."/>
            <person name="Copeland A."/>
            <person name="Lapidus A."/>
            <person name="Glavina del Rio T."/>
            <person name="Dalin E."/>
            <person name="Tice H."/>
            <person name="Bruce D."/>
            <person name="Goodwin L."/>
            <person name="Pitluck S."/>
            <person name="Kyrpides N."/>
            <person name="Mavromatis K."/>
            <person name="Ivanova N."/>
            <person name="Mikhailova N."/>
            <person name="Chertkov O."/>
            <person name="Brettin T."/>
            <person name="Detter J.C."/>
            <person name="Han C."/>
            <person name="Larimer F."/>
            <person name="Land M."/>
            <person name="Hauser L."/>
            <person name="Markowitz V."/>
            <person name="Cheng J.-F."/>
            <person name="Hugenholtz P."/>
            <person name="Woyke T."/>
            <person name="Wu D."/>
            <person name="Pukall R."/>
            <person name="Steenblock K."/>
            <person name="Schneider S."/>
            <person name="Klenk H.-P."/>
            <person name="Eisen J.A."/>
        </authorList>
    </citation>
    <scope>NUCLEOTIDE SEQUENCE [LARGE SCALE GENOMIC DNA]</scope>
    <source>
        <strain evidence="3">DSM 14684 / CIP 108061 / JCM 11494 / NBRC 100937 / ID131577</strain>
    </source>
</reference>
<gene>
    <name evidence="2" type="ordered locus">Cwoe_0867</name>
</gene>
<keyword evidence="3" id="KW-1185">Reference proteome</keyword>
<dbReference type="eggNOG" id="COG2814">
    <property type="taxonomic scope" value="Bacteria"/>
</dbReference>
<feature type="transmembrane region" description="Helical" evidence="1">
    <location>
        <begin position="208"/>
        <end position="229"/>
    </location>
</feature>
<dbReference type="InterPro" id="IPR036259">
    <property type="entry name" value="MFS_trans_sf"/>
</dbReference>
<feature type="transmembrane region" description="Helical" evidence="1">
    <location>
        <begin position="153"/>
        <end position="173"/>
    </location>
</feature>
<proteinExistence type="predicted"/>
<feature type="transmembrane region" description="Helical" evidence="1">
    <location>
        <begin position="295"/>
        <end position="318"/>
    </location>
</feature>